<dbReference type="PANTHER" id="PTHR11909">
    <property type="entry name" value="CASEIN KINASE-RELATED"/>
    <property type="match status" value="1"/>
</dbReference>
<reference evidence="8 9" key="1">
    <citation type="submission" date="2020-11" db="EMBL/GenBank/DDBJ databases">
        <authorList>
            <person name="Wallbank WR R."/>
            <person name="Pardo Diaz C."/>
            <person name="Kozak K."/>
            <person name="Martin S."/>
            <person name="Jiggins C."/>
            <person name="Moest M."/>
            <person name="Warren A I."/>
            <person name="Generalovic N T."/>
            <person name="Byers J.R.P. K."/>
            <person name="Montejo-Kovacevich G."/>
            <person name="Yen C E."/>
        </authorList>
    </citation>
    <scope>NUCLEOTIDE SEQUENCE [LARGE SCALE GENOMIC DNA]</scope>
</reference>
<feature type="compositionally biased region" description="Acidic residues" evidence="6">
    <location>
        <begin position="268"/>
        <end position="281"/>
    </location>
</feature>
<dbReference type="GO" id="GO:0005524">
    <property type="term" value="F:ATP binding"/>
    <property type="evidence" value="ECO:0007669"/>
    <property type="project" value="UniProtKB-UniRule"/>
</dbReference>
<feature type="compositionally biased region" description="Basic residues" evidence="6">
    <location>
        <begin position="849"/>
        <end position="861"/>
    </location>
</feature>
<dbReference type="InterPro" id="IPR011009">
    <property type="entry name" value="Kinase-like_dom_sf"/>
</dbReference>
<evidence type="ECO:0000256" key="3">
    <source>
        <dbReference type="ARBA" id="ARBA00022840"/>
    </source>
</evidence>
<dbReference type="OMA" id="KCRERID"/>
<protein>
    <recommendedName>
        <fullName evidence="1">non-specific serine/threonine protein kinase</fullName>
        <ecNumber evidence="1">2.7.11.1</ecNumber>
    </recommendedName>
</protein>
<dbReference type="InterPro" id="IPR017441">
    <property type="entry name" value="Protein_kinase_ATP_BS"/>
</dbReference>
<dbReference type="Gene3D" id="1.10.510.10">
    <property type="entry name" value="Transferase(Phosphotransferase) domain 1"/>
    <property type="match status" value="2"/>
</dbReference>
<dbReference type="OrthoDB" id="2687620at2759"/>
<organism evidence="8 9">
    <name type="scientific">Hermetia illucens</name>
    <name type="common">Black soldier fly</name>
    <dbReference type="NCBI Taxonomy" id="343691"/>
    <lineage>
        <taxon>Eukaryota</taxon>
        <taxon>Metazoa</taxon>
        <taxon>Ecdysozoa</taxon>
        <taxon>Arthropoda</taxon>
        <taxon>Hexapoda</taxon>
        <taxon>Insecta</taxon>
        <taxon>Pterygota</taxon>
        <taxon>Neoptera</taxon>
        <taxon>Endopterygota</taxon>
        <taxon>Diptera</taxon>
        <taxon>Brachycera</taxon>
        <taxon>Stratiomyomorpha</taxon>
        <taxon>Stratiomyidae</taxon>
        <taxon>Hermetiinae</taxon>
        <taxon>Hermetia</taxon>
    </lineage>
</organism>
<dbReference type="SUPFAM" id="SSF56112">
    <property type="entry name" value="Protein kinase-like (PK-like)"/>
    <property type="match status" value="1"/>
</dbReference>
<dbReference type="Pfam" id="PF00069">
    <property type="entry name" value="Pkinase"/>
    <property type="match status" value="1"/>
</dbReference>
<dbReference type="EC" id="2.7.11.1" evidence="1"/>
<gene>
    <name evidence="8" type="ORF">HERILL_LOCUS11140</name>
</gene>
<evidence type="ECO:0000256" key="6">
    <source>
        <dbReference type="SAM" id="MobiDB-lite"/>
    </source>
</evidence>
<evidence type="ECO:0000313" key="8">
    <source>
        <dbReference type="EMBL" id="CAD7088527.1"/>
    </source>
</evidence>
<dbReference type="FunFam" id="3.30.200.20:FF:000726">
    <property type="entry name" value="Uncharacterized protein, isoform A"/>
    <property type="match status" value="1"/>
</dbReference>
<dbReference type="InParanoid" id="A0A7R8UX10"/>
<dbReference type="PROSITE" id="PS50011">
    <property type="entry name" value="PROTEIN_KINASE_DOM"/>
    <property type="match status" value="1"/>
</dbReference>
<keyword evidence="5" id="KW-0175">Coiled coil</keyword>
<feature type="compositionally biased region" description="Basic residues" evidence="6">
    <location>
        <begin position="21"/>
        <end position="36"/>
    </location>
</feature>
<feature type="coiled-coil region" evidence="5">
    <location>
        <begin position="527"/>
        <end position="557"/>
    </location>
</feature>
<dbReference type="Gene3D" id="3.30.200.20">
    <property type="entry name" value="Phosphorylase Kinase, domain 1"/>
    <property type="match status" value="1"/>
</dbReference>
<keyword evidence="3 4" id="KW-0067">ATP-binding</keyword>
<dbReference type="SMART" id="SM00220">
    <property type="entry name" value="S_TKc"/>
    <property type="match status" value="1"/>
</dbReference>
<dbReference type="InterPro" id="IPR050235">
    <property type="entry name" value="CK1_Ser-Thr_kinase"/>
</dbReference>
<feature type="region of interest" description="Disordered" evidence="6">
    <location>
        <begin position="734"/>
        <end position="870"/>
    </location>
</feature>
<feature type="region of interest" description="Disordered" evidence="6">
    <location>
        <begin position="247"/>
        <end position="287"/>
    </location>
</feature>
<dbReference type="FunCoup" id="A0A7R8UX10">
    <property type="interactions" value="545"/>
</dbReference>
<sequence>MGKRSAYDSTPAAQQQTGGPKTKRARLNGQRRHPLRRNVSYNSETSEDESSAASSSSHSSAASTNDKCKQSPKPDFQLTRDLVAGTILTDLTQKDWRIGSPIGKGSFGEIFLASDNTAVPVTRDNAKYVVKIEPHSNGPLFVEIHCLLNTAKNTVDDPLPPGMPEYIASGSHYFKNIRYRFLVLRRFDCDLHSIIKRHRVDEKSVLVLAVQILDILEHLHDKGYCHSDIKAENLMISKCTYHKKKSRPIDLSSDTSSDTELHTKSDDDSNDEDLDDDDDNESEYRTPTSWKRKNFVPFSGSNPVRSCRLNRRNVSTYQELVNSHYLRPTKKINYTEFDENSKSSEDCTIDEIISRQRNTTRRVAPAEEKQASSHPGKLVTEDRIFLIDFGLASKFIDSSGNHRPFCMDQRRAHDGTLEFTSRDAHLGAHSRRSDLECLGYNLIYWSQGYLPWKETAAQQQHEKVHWMKEYLMTDVREMLKQVYGKSVPKYLGEYMHYVGSLAYHERPNYDKYRRIFQREYSKLGAKCDEMVLNVAELKRKLKEVKDEVDNNNEIELKNLKSIMKNLGILLPFRESSTNRVSPKNLRSMSEKQSKSKRKKFCWAEILSQDPDQIARERAEKEFEREPSTETPVIRYSGKPTYAILEIENRIKFKDRLEACSDQEEDEILIKGYTKPMMEILRKRQSALLADIEEKKQSANHKPVTRTRAKAGLRTVITPTKRGLDYSNELGQRRAAAKQRVHKNSGDFTSTDESSCSSLNSVASSTNSTAHITSNNGAKKSQYVSSSNSSLRGGGTSSFSCPSSSSGGSLSDEDTRDSMMVFSPKRTRYRHQNHSGSSKAAANLSNVVGSKKRKKSIPRKRNGRGEFLRCV</sequence>
<proteinExistence type="predicted"/>
<evidence type="ECO:0000256" key="5">
    <source>
        <dbReference type="SAM" id="Coils"/>
    </source>
</evidence>
<feature type="region of interest" description="Disordered" evidence="6">
    <location>
        <begin position="1"/>
        <end position="74"/>
    </location>
</feature>
<evidence type="ECO:0000259" key="7">
    <source>
        <dbReference type="PROSITE" id="PS50011"/>
    </source>
</evidence>
<dbReference type="Proteomes" id="UP000594454">
    <property type="component" value="Chromosome 4"/>
</dbReference>
<feature type="compositionally biased region" description="Polar residues" evidence="6">
    <location>
        <begin position="7"/>
        <end position="19"/>
    </location>
</feature>
<feature type="domain" description="Protein kinase" evidence="7">
    <location>
        <begin position="96"/>
        <end position="523"/>
    </location>
</feature>
<dbReference type="GO" id="GO:0004674">
    <property type="term" value="F:protein serine/threonine kinase activity"/>
    <property type="evidence" value="ECO:0007669"/>
    <property type="project" value="UniProtKB-EC"/>
</dbReference>
<feature type="binding site" evidence="4">
    <location>
        <position position="131"/>
    </location>
    <ligand>
        <name>ATP</name>
        <dbReference type="ChEBI" id="CHEBI:30616"/>
    </ligand>
</feature>
<feature type="compositionally biased region" description="Polar residues" evidence="6">
    <location>
        <begin position="833"/>
        <end position="847"/>
    </location>
</feature>
<dbReference type="InterPro" id="IPR008271">
    <property type="entry name" value="Ser/Thr_kinase_AS"/>
</dbReference>
<feature type="compositionally biased region" description="Low complexity" evidence="6">
    <location>
        <begin position="753"/>
        <end position="769"/>
    </location>
</feature>
<feature type="compositionally biased region" description="Polar residues" evidence="6">
    <location>
        <begin position="770"/>
        <end position="783"/>
    </location>
</feature>
<keyword evidence="2 4" id="KW-0547">Nucleotide-binding</keyword>
<feature type="compositionally biased region" description="Low complexity" evidence="6">
    <location>
        <begin position="51"/>
        <end position="63"/>
    </location>
</feature>
<evidence type="ECO:0000256" key="4">
    <source>
        <dbReference type="PROSITE-ProRule" id="PRU10141"/>
    </source>
</evidence>
<dbReference type="InterPro" id="IPR000719">
    <property type="entry name" value="Prot_kinase_dom"/>
</dbReference>
<dbReference type="PROSITE" id="PS00107">
    <property type="entry name" value="PROTEIN_KINASE_ATP"/>
    <property type="match status" value="1"/>
</dbReference>
<dbReference type="EMBL" id="LR899012">
    <property type="protein sequence ID" value="CAD7088527.1"/>
    <property type="molecule type" value="Genomic_DNA"/>
</dbReference>
<accession>A0A7R8UX10</accession>
<evidence type="ECO:0000256" key="2">
    <source>
        <dbReference type="ARBA" id="ARBA00022741"/>
    </source>
</evidence>
<feature type="compositionally biased region" description="Low complexity" evidence="6">
    <location>
        <begin position="796"/>
        <end position="809"/>
    </location>
</feature>
<evidence type="ECO:0000313" key="9">
    <source>
        <dbReference type="Proteomes" id="UP000594454"/>
    </source>
</evidence>
<name>A0A7R8UX10_HERIL</name>
<keyword evidence="9" id="KW-1185">Reference proteome</keyword>
<evidence type="ECO:0000256" key="1">
    <source>
        <dbReference type="ARBA" id="ARBA00012513"/>
    </source>
</evidence>
<dbReference type="PROSITE" id="PS00108">
    <property type="entry name" value="PROTEIN_KINASE_ST"/>
    <property type="match status" value="1"/>
</dbReference>
<dbReference type="AlphaFoldDB" id="A0A7R8UX10"/>